<dbReference type="GO" id="GO:0005525">
    <property type="term" value="F:GTP binding"/>
    <property type="evidence" value="ECO:0007669"/>
    <property type="project" value="UniProtKB-KW"/>
</dbReference>
<dbReference type="Pfam" id="PF00025">
    <property type="entry name" value="Arf"/>
    <property type="match status" value="1"/>
</dbReference>
<keyword evidence="2" id="KW-0342">GTP-binding</keyword>
<organism evidence="3 4">
    <name type="scientific">Hydnum rufescens UP504</name>
    <dbReference type="NCBI Taxonomy" id="1448309"/>
    <lineage>
        <taxon>Eukaryota</taxon>
        <taxon>Fungi</taxon>
        <taxon>Dikarya</taxon>
        <taxon>Basidiomycota</taxon>
        <taxon>Agaricomycotina</taxon>
        <taxon>Agaricomycetes</taxon>
        <taxon>Cantharellales</taxon>
        <taxon>Hydnaceae</taxon>
        <taxon>Hydnum</taxon>
    </lineage>
</organism>
<dbReference type="AlphaFoldDB" id="A0A9P6AJH7"/>
<evidence type="ECO:0000256" key="1">
    <source>
        <dbReference type="ARBA" id="ARBA00022741"/>
    </source>
</evidence>
<dbReference type="GO" id="GO:0003924">
    <property type="term" value="F:GTPase activity"/>
    <property type="evidence" value="ECO:0007669"/>
    <property type="project" value="InterPro"/>
</dbReference>
<keyword evidence="1" id="KW-0547">Nucleotide-binding</keyword>
<protein>
    <recommendedName>
        <fullName evidence="5">G domain-containing protein</fullName>
    </recommendedName>
</protein>
<accession>A0A9P6AJH7</accession>
<proteinExistence type="predicted"/>
<dbReference type="Proteomes" id="UP000886523">
    <property type="component" value="Unassembled WGS sequence"/>
</dbReference>
<dbReference type="OrthoDB" id="3258686at2759"/>
<evidence type="ECO:0008006" key="5">
    <source>
        <dbReference type="Google" id="ProtNLM"/>
    </source>
</evidence>
<sequence>MWKSIRKHFKLPNKLTKKGFIKKAVPGEQVPDEQNRVTRRFRVLILGPANAGKTTLLERLTDSPAGASIVTRNGKRIEEVPRGYDQASCGCLMFSYHPARDPHHRR</sequence>
<reference evidence="3" key="1">
    <citation type="journal article" date="2020" name="Nat. Commun.">
        <title>Large-scale genome sequencing of mycorrhizal fungi provides insights into the early evolution of symbiotic traits.</title>
        <authorList>
            <person name="Miyauchi S."/>
            <person name="Kiss E."/>
            <person name="Kuo A."/>
            <person name="Drula E."/>
            <person name="Kohler A."/>
            <person name="Sanchez-Garcia M."/>
            <person name="Morin E."/>
            <person name="Andreopoulos B."/>
            <person name="Barry K.W."/>
            <person name="Bonito G."/>
            <person name="Buee M."/>
            <person name="Carver A."/>
            <person name="Chen C."/>
            <person name="Cichocki N."/>
            <person name="Clum A."/>
            <person name="Culley D."/>
            <person name="Crous P.W."/>
            <person name="Fauchery L."/>
            <person name="Girlanda M."/>
            <person name="Hayes R.D."/>
            <person name="Keri Z."/>
            <person name="LaButti K."/>
            <person name="Lipzen A."/>
            <person name="Lombard V."/>
            <person name="Magnuson J."/>
            <person name="Maillard F."/>
            <person name="Murat C."/>
            <person name="Nolan M."/>
            <person name="Ohm R.A."/>
            <person name="Pangilinan J."/>
            <person name="Pereira M.F."/>
            <person name="Perotto S."/>
            <person name="Peter M."/>
            <person name="Pfister S."/>
            <person name="Riley R."/>
            <person name="Sitrit Y."/>
            <person name="Stielow J.B."/>
            <person name="Szollosi G."/>
            <person name="Zifcakova L."/>
            <person name="Stursova M."/>
            <person name="Spatafora J.W."/>
            <person name="Tedersoo L."/>
            <person name="Vaario L.M."/>
            <person name="Yamada A."/>
            <person name="Yan M."/>
            <person name="Wang P."/>
            <person name="Xu J."/>
            <person name="Bruns T."/>
            <person name="Baldrian P."/>
            <person name="Vilgalys R."/>
            <person name="Dunand C."/>
            <person name="Henrissat B."/>
            <person name="Grigoriev I.V."/>
            <person name="Hibbett D."/>
            <person name="Nagy L.G."/>
            <person name="Martin F.M."/>
        </authorList>
    </citation>
    <scope>NUCLEOTIDE SEQUENCE</scope>
    <source>
        <strain evidence="3">UP504</strain>
    </source>
</reference>
<comment type="caution">
    <text evidence="3">The sequence shown here is derived from an EMBL/GenBank/DDBJ whole genome shotgun (WGS) entry which is preliminary data.</text>
</comment>
<name>A0A9P6AJH7_9AGAM</name>
<dbReference type="Gene3D" id="3.40.50.300">
    <property type="entry name" value="P-loop containing nucleotide triphosphate hydrolases"/>
    <property type="match status" value="1"/>
</dbReference>
<dbReference type="EMBL" id="MU129129">
    <property type="protein sequence ID" value="KAF9505996.1"/>
    <property type="molecule type" value="Genomic_DNA"/>
</dbReference>
<dbReference type="InterPro" id="IPR027417">
    <property type="entry name" value="P-loop_NTPase"/>
</dbReference>
<dbReference type="SUPFAM" id="SSF52540">
    <property type="entry name" value="P-loop containing nucleoside triphosphate hydrolases"/>
    <property type="match status" value="1"/>
</dbReference>
<evidence type="ECO:0000313" key="4">
    <source>
        <dbReference type="Proteomes" id="UP000886523"/>
    </source>
</evidence>
<gene>
    <name evidence="3" type="ORF">BS47DRAFT_1353401</name>
</gene>
<evidence type="ECO:0000313" key="3">
    <source>
        <dbReference type="EMBL" id="KAF9505996.1"/>
    </source>
</evidence>
<dbReference type="InterPro" id="IPR006689">
    <property type="entry name" value="Small_GTPase_ARF/SAR"/>
</dbReference>
<evidence type="ECO:0000256" key="2">
    <source>
        <dbReference type="ARBA" id="ARBA00023134"/>
    </source>
</evidence>
<keyword evidence="4" id="KW-1185">Reference proteome</keyword>